<evidence type="ECO:0000313" key="1">
    <source>
        <dbReference type="EMBL" id="OHS95375.1"/>
    </source>
</evidence>
<keyword evidence="2" id="KW-1185">Reference proteome</keyword>
<comment type="caution">
    <text evidence="1">The sequence shown here is derived from an EMBL/GenBank/DDBJ whole genome shotgun (WGS) entry which is preliminary data.</text>
</comment>
<dbReference type="AlphaFoldDB" id="A0A1J4JAW7"/>
<dbReference type="EMBL" id="MLAK01001248">
    <property type="protein sequence ID" value="OHS95375.1"/>
    <property type="molecule type" value="Genomic_DNA"/>
</dbReference>
<name>A0A1J4JAW7_9EUKA</name>
<dbReference type="Proteomes" id="UP000179807">
    <property type="component" value="Unassembled WGS sequence"/>
</dbReference>
<dbReference type="GeneID" id="94830200"/>
<organism evidence="1 2">
    <name type="scientific">Tritrichomonas foetus</name>
    <dbReference type="NCBI Taxonomy" id="1144522"/>
    <lineage>
        <taxon>Eukaryota</taxon>
        <taxon>Metamonada</taxon>
        <taxon>Parabasalia</taxon>
        <taxon>Tritrichomonadida</taxon>
        <taxon>Tritrichomonadidae</taxon>
        <taxon>Tritrichomonas</taxon>
    </lineage>
</organism>
<proteinExistence type="predicted"/>
<reference evidence="1" key="1">
    <citation type="submission" date="2016-10" db="EMBL/GenBank/DDBJ databases">
        <authorList>
            <person name="Benchimol M."/>
            <person name="Almeida L.G."/>
            <person name="Vasconcelos A.T."/>
            <person name="Perreira-Neves A."/>
            <person name="Rosa I.A."/>
            <person name="Tasca T."/>
            <person name="Bogo M.R."/>
            <person name="de Souza W."/>
        </authorList>
    </citation>
    <scope>NUCLEOTIDE SEQUENCE [LARGE SCALE GENOMIC DNA]</scope>
    <source>
        <strain evidence="1">K</strain>
    </source>
</reference>
<protein>
    <submittedName>
        <fullName evidence="1">Uncharacterized protein</fullName>
    </submittedName>
</protein>
<gene>
    <name evidence="1" type="ORF">TRFO_10504</name>
</gene>
<dbReference type="VEuPathDB" id="TrichDB:TRFO_10504"/>
<evidence type="ECO:0000313" key="2">
    <source>
        <dbReference type="Proteomes" id="UP000179807"/>
    </source>
</evidence>
<sequence length="172" mass="20164">MLFSFFVYLSSTLKYNQNDIIYQEIKKQWPSKQLNSICNHFDIPNSFPSFVLGNIFNTEEESCRMLESIIRKTNGDVSRFFYDPKSPISFRAFLSADKIIEIENSTIPFNNNQDIPRPNNNNNHKNIDFLNLENISDFVQEYSWEHFGNWSLSDVITKSKRRLAFIIGCPEA</sequence>
<accession>A0A1J4JAW7</accession>
<dbReference type="RefSeq" id="XP_068348512.1">
    <property type="nucleotide sequence ID" value="XM_068495496.1"/>
</dbReference>